<proteinExistence type="predicted"/>
<evidence type="ECO:0000313" key="2">
    <source>
        <dbReference type="RefSeq" id="XP_059604552.1"/>
    </source>
</evidence>
<organism evidence="2">
    <name type="scientific">Aspergillus niger</name>
    <dbReference type="NCBI Taxonomy" id="5061"/>
    <lineage>
        <taxon>Eukaryota</taxon>
        <taxon>Fungi</taxon>
        <taxon>Dikarya</taxon>
        <taxon>Ascomycota</taxon>
        <taxon>Pezizomycotina</taxon>
        <taxon>Eurotiomycetes</taxon>
        <taxon>Eurotiomycetidae</taxon>
        <taxon>Eurotiales</taxon>
        <taxon>Aspergillaceae</taxon>
        <taxon>Aspergillus</taxon>
        <taxon>Aspergillus subgen. Circumdati</taxon>
    </lineage>
</organism>
<feature type="compositionally biased region" description="Basic and acidic residues" evidence="1">
    <location>
        <begin position="1"/>
        <end position="14"/>
    </location>
</feature>
<accession>A0AAJ8E2G2</accession>
<feature type="region of interest" description="Disordered" evidence="1">
    <location>
        <begin position="1"/>
        <end position="33"/>
    </location>
</feature>
<gene>
    <name evidence="2" type="ORF">An12g09040</name>
</gene>
<reference evidence="2" key="1">
    <citation type="submission" date="2025-02" db="EMBL/GenBank/DDBJ databases">
        <authorList>
            <consortium name="NCBI Genome Project"/>
        </authorList>
    </citation>
    <scope>NUCLEOTIDE SEQUENCE</scope>
</reference>
<evidence type="ECO:0000256" key="1">
    <source>
        <dbReference type="SAM" id="MobiDB-lite"/>
    </source>
</evidence>
<name>A0AAJ8E2G2_ASPNG</name>
<feature type="region of interest" description="Disordered" evidence="1">
    <location>
        <begin position="58"/>
        <end position="110"/>
    </location>
</feature>
<protein>
    <submittedName>
        <fullName evidence="2">Uncharacterized protein</fullName>
    </submittedName>
</protein>
<dbReference type="RefSeq" id="XP_059604552.1">
    <property type="nucleotide sequence ID" value="XM_059743633.1"/>
</dbReference>
<dbReference type="KEGG" id="ang:An12g09040"/>
<dbReference type="GeneID" id="84592709"/>
<dbReference type="AlphaFoldDB" id="A0AAJ8E2G2"/>
<feature type="compositionally biased region" description="Basic and acidic residues" evidence="1">
    <location>
        <begin position="91"/>
        <end position="104"/>
    </location>
</feature>
<dbReference type="VEuPathDB" id="FungiDB:An12g09040"/>
<feature type="region of interest" description="Disordered" evidence="1">
    <location>
        <begin position="187"/>
        <end position="223"/>
    </location>
</feature>
<sequence length="223" mass="24538">MGKRYETNAEESGRRTSSPQVGKPLLTQAETPAWTLRRTARLADLTTSPSIYFSYSLVTSSPRQQQPRQPESLQAQGQDGLLLSSRVGASQERKRGKETRDHGKGWAGLHLVPGIRKKKIPLIPRTAPAGSSQLHPPSSSVVPEVCDRRLVTAAIDWAAAWVWPETAANQQRPSARDFPLRAKTKEFVRSQDHPKGTSGEGMGQGPNHRHPDLHIPAIPLVFP</sequence>
<reference evidence="2" key="2">
    <citation type="submission" date="2025-08" db="UniProtKB">
        <authorList>
            <consortium name="RefSeq"/>
        </authorList>
    </citation>
    <scope>IDENTIFICATION</scope>
</reference>